<organism evidence="1 2">
    <name type="scientific">Planomonospora sphaerica</name>
    <dbReference type="NCBI Taxonomy" id="161355"/>
    <lineage>
        <taxon>Bacteria</taxon>
        <taxon>Bacillati</taxon>
        <taxon>Actinomycetota</taxon>
        <taxon>Actinomycetes</taxon>
        <taxon>Streptosporangiales</taxon>
        <taxon>Streptosporangiaceae</taxon>
        <taxon>Planomonospora</taxon>
    </lineage>
</organism>
<reference evidence="1 2" key="1">
    <citation type="journal article" date="2016" name="Genome Announc.">
        <title>Draft Genome Sequence of Planomonospora sphaerica JCM9374, a Rare Actinomycete.</title>
        <authorList>
            <person name="Dohra H."/>
            <person name="Suzuki T."/>
            <person name="Inoue Y."/>
            <person name="Kodani S."/>
        </authorList>
    </citation>
    <scope>NUCLEOTIDE SEQUENCE [LARGE SCALE GENOMIC DNA]</scope>
    <source>
        <strain evidence="1 2">JCM 9374</strain>
    </source>
</reference>
<accession>A0A171DI50</accession>
<comment type="caution">
    <text evidence="1">The sequence shown here is derived from an EMBL/GenBank/DDBJ whole genome shotgun (WGS) entry which is preliminary data.</text>
</comment>
<name>A0A171DI50_9ACTN</name>
<proteinExistence type="predicted"/>
<dbReference type="Proteomes" id="UP000077701">
    <property type="component" value="Unassembled WGS sequence"/>
</dbReference>
<gene>
    <name evidence="1" type="ORF">PS9374_04286</name>
</gene>
<dbReference type="SUPFAM" id="SSF63829">
    <property type="entry name" value="Calcium-dependent phosphotriesterase"/>
    <property type="match status" value="1"/>
</dbReference>
<reference evidence="2" key="2">
    <citation type="submission" date="2016-04" db="EMBL/GenBank/DDBJ databases">
        <title>Planomonospora sphaerica JCM9374 whole genome shotgun sequence.</title>
        <authorList>
            <person name="Suzuki T."/>
            <person name="Dohra H."/>
            <person name="Kodani S."/>
        </authorList>
    </citation>
    <scope>NUCLEOTIDE SEQUENCE [LARGE SCALE GENOMIC DNA]</scope>
    <source>
        <strain evidence="2">JCM 9374</strain>
    </source>
</reference>
<protein>
    <submittedName>
        <fullName evidence="1">Superoxide dismutase</fullName>
    </submittedName>
</protein>
<dbReference type="AlphaFoldDB" id="A0A171DI50"/>
<dbReference type="STRING" id="161355.PS9374_04286"/>
<sequence>MAIIPAYTLPGEKVMPEGIAYSSGHGFYAGSTTDGTIFRGRLDDELTQVWQPPGKDARTCVLGLAVHRNRWLVACGGATGHLFVYDLADSALLARRTVPATDTLLNDVWTVGEAAFVTDSVRPVLWRLPLGTTPQAIGEPEIFADLSGAGANAFLNGITATADGTALLVAAQGTGTLWRVETASGAVEQVRLPDGYRFCADGLLLLDDRLLFGLVNETRESRIVFSLAVVALDADARKAVPVGRWDDPRFDTPTTIALAQQRLLVVNSQLTRAEPAAPFHVISMDLPPMPPGVITDDCFTL</sequence>
<keyword evidence="2" id="KW-1185">Reference proteome</keyword>
<dbReference type="EMBL" id="BDCX01000010">
    <property type="protein sequence ID" value="GAT68621.1"/>
    <property type="molecule type" value="Genomic_DNA"/>
</dbReference>
<evidence type="ECO:0000313" key="2">
    <source>
        <dbReference type="Proteomes" id="UP000077701"/>
    </source>
</evidence>
<evidence type="ECO:0000313" key="1">
    <source>
        <dbReference type="EMBL" id="GAT68621.1"/>
    </source>
</evidence>